<accession>A0A538S8S4</accession>
<dbReference type="Proteomes" id="UP000317716">
    <property type="component" value="Unassembled WGS sequence"/>
</dbReference>
<dbReference type="EMBL" id="VBOS01000513">
    <property type="protein sequence ID" value="TMQ47767.1"/>
    <property type="molecule type" value="Genomic_DNA"/>
</dbReference>
<dbReference type="SUPFAM" id="SSF109854">
    <property type="entry name" value="DinB/YfiT-like putative metalloenzymes"/>
    <property type="match status" value="1"/>
</dbReference>
<proteinExistence type="predicted"/>
<sequence length="159" mass="17703">MNDREFLRHTVATLAYRAAKATRGAPETFASFRAGPTSRTPVEVLAHMGDLLDWALAMAKGTPRWHNSEPLPWDRERERFFTALATFDGLLASPAPLHYELTRLFQGPIADALTHTGQLTMLRRIHGAPVKGESYNRADIVAGRVGSEQTPADPKYEFD</sequence>
<evidence type="ECO:0008006" key="3">
    <source>
        <dbReference type="Google" id="ProtNLM"/>
    </source>
</evidence>
<name>A0A538S8S4_UNCEI</name>
<protein>
    <recommendedName>
        <fullName evidence="3">DinB family protein</fullName>
    </recommendedName>
</protein>
<dbReference type="AlphaFoldDB" id="A0A538S8S4"/>
<gene>
    <name evidence="1" type="ORF">E6K72_13685</name>
</gene>
<dbReference type="InterPro" id="IPR034660">
    <property type="entry name" value="DinB/YfiT-like"/>
</dbReference>
<evidence type="ECO:0000313" key="2">
    <source>
        <dbReference type="Proteomes" id="UP000317716"/>
    </source>
</evidence>
<evidence type="ECO:0000313" key="1">
    <source>
        <dbReference type="EMBL" id="TMQ47767.1"/>
    </source>
</evidence>
<organism evidence="1 2">
    <name type="scientific">Eiseniibacteriota bacterium</name>
    <dbReference type="NCBI Taxonomy" id="2212470"/>
    <lineage>
        <taxon>Bacteria</taxon>
        <taxon>Candidatus Eiseniibacteriota</taxon>
    </lineage>
</organism>
<reference evidence="1 2" key="1">
    <citation type="journal article" date="2019" name="Nat. Microbiol.">
        <title>Mediterranean grassland soil C-N compound turnover is dependent on rainfall and depth, and is mediated by genomically divergent microorganisms.</title>
        <authorList>
            <person name="Diamond S."/>
            <person name="Andeer P.F."/>
            <person name="Li Z."/>
            <person name="Crits-Christoph A."/>
            <person name="Burstein D."/>
            <person name="Anantharaman K."/>
            <person name="Lane K.R."/>
            <person name="Thomas B.C."/>
            <person name="Pan C."/>
            <person name="Northen T.R."/>
            <person name="Banfield J.F."/>
        </authorList>
    </citation>
    <scope>NUCLEOTIDE SEQUENCE [LARGE SCALE GENOMIC DNA]</scope>
    <source>
        <strain evidence="1">WS_2</strain>
    </source>
</reference>
<comment type="caution">
    <text evidence="1">The sequence shown here is derived from an EMBL/GenBank/DDBJ whole genome shotgun (WGS) entry which is preliminary data.</text>
</comment>